<dbReference type="EMBL" id="DXDU01000080">
    <property type="protein sequence ID" value="HIY26505.1"/>
    <property type="molecule type" value="Genomic_DNA"/>
</dbReference>
<dbReference type="Proteomes" id="UP000823915">
    <property type="component" value="Unassembled WGS sequence"/>
</dbReference>
<dbReference type="Pfam" id="PF03816">
    <property type="entry name" value="LytR_cpsA_psr"/>
    <property type="match status" value="1"/>
</dbReference>
<sequence length="419" mass="44853">MKGAWRSLSPWQKGAAVALAALGTGLLLALGAALYYGGVVADTLDQVTSLGPETRALGVYVLAEDPAQTLEDAKGYRFAGVEGDPLEGEALSLTGAGELLRYPTAFALADALKAGACDAIFLEEGLAQSLGDAPDYAWTQKGLRKLSTLSVEAEGETAAVADQLPEQFVAYLSGIDSFGARGTRSRSDVNLLAAVNTADRKLLLLATPRDFYVDFPASGGEKDKLTHAGLYGVEESAAALEGLYGVEVSCWFRMNFTGFVELIDALGGVEVWSDQAFTVEPIKSFQQGYNQVTGLEALAFARERYSFADGDYQRAKNQMALVQAVVDKCASLEMLGRFRQVMEAVGEHLETNLSSQQLYALAAGELGAGKAWEISTYTAWGESAYRETWSMPGQELYVILPEESSLEEARGLLQETLGP</sequence>
<accession>A0A9D1YCS6</accession>
<reference evidence="3" key="1">
    <citation type="journal article" date="2021" name="PeerJ">
        <title>Extensive microbial diversity within the chicken gut microbiome revealed by metagenomics and culture.</title>
        <authorList>
            <person name="Gilroy R."/>
            <person name="Ravi A."/>
            <person name="Getino M."/>
            <person name="Pursley I."/>
            <person name="Horton D.L."/>
            <person name="Alikhan N.F."/>
            <person name="Baker D."/>
            <person name="Gharbi K."/>
            <person name="Hall N."/>
            <person name="Watson M."/>
            <person name="Adriaenssens E.M."/>
            <person name="Foster-Nyarko E."/>
            <person name="Jarju S."/>
            <person name="Secka A."/>
            <person name="Antonio M."/>
            <person name="Oren A."/>
            <person name="Chaudhuri R.R."/>
            <person name="La Ragione R."/>
            <person name="Hildebrand F."/>
            <person name="Pallen M.J."/>
        </authorList>
    </citation>
    <scope>NUCLEOTIDE SEQUENCE</scope>
    <source>
        <strain evidence="3">1282</strain>
    </source>
</reference>
<evidence type="ECO:0000313" key="3">
    <source>
        <dbReference type="EMBL" id="HIY26505.1"/>
    </source>
</evidence>
<dbReference type="AlphaFoldDB" id="A0A9D1YCS6"/>
<dbReference type="InterPro" id="IPR004474">
    <property type="entry name" value="LytR_CpsA_psr"/>
</dbReference>
<evidence type="ECO:0000313" key="4">
    <source>
        <dbReference type="Proteomes" id="UP000823915"/>
    </source>
</evidence>
<organism evidence="3 4">
    <name type="scientific">Candidatus Acutalibacter pullistercoris</name>
    <dbReference type="NCBI Taxonomy" id="2838418"/>
    <lineage>
        <taxon>Bacteria</taxon>
        <taxon>Bacillati</taxon>
        <taxon>Bacillota</taxon>
        <taxon>Clostridia</taxon>
        <taxon>Eubacteriales</taxon>
        <taxon>Acutalibacteraceae</taxon>
        <taxon>Acutalibacter</taxon>
    </lineage>
</organism>
<protein>
    <submittedName>
        <fullName evidence="3">LCP family protein</fullName>
    </submittedName>
</protein>
<evidence type="ECO:0000256" key="1">
    <source>
        <dbReference type="ARBA" id="ARBA00006068"/>
    </source>
</evidence>
<evidence type="ECO:0000259" key="2">
    <source>
        <dbReference type="Pfam" id="PF03816"/>
    </source>
</evidence>
<proteinExistence type="inferred from homology"/>
<dbReference type="InterPro" id="IPR050922">
    <property type="entry name" value="LytR/CpsA/Psr_CW_biosynth"/>
</dbReference>
<name>A0A9D1YCS6_9FIRM</name>
<dbReference type="PANTHER" id="PTHR33392">
    <property type="entry name" value="POLYISOPRENYL-TEICHOIC ACID--PEPTIDOGLYCAN TEICHOIC ACID TRANSFERASE TAGU"/>
    <property type="match status" value="1"/>
</dbReference>
<gene>
    <name evidence="3" type="ORF">H9838_04935</name>
</gene>
<comment type="caution">
    <text evidence="3">The sequence shown here is derived from an EMBL/GenBank/DDBJ whole genome shotgun (WGS) entry which is preliminary data.</text>
</comment>
<dbReference type="PANTHER" id="PTHR33392:SF6">
    <property type="entry name" value="POLYISOPRENYL-TEICHOIC ACID--PEPTIDOGLYCAN TEICHOIC ACID TRANSFERASE TAGU"/>
    <property type="match status" value="1"/>
</dbReference>
<dbReference type="SUPFAM" id="SSF53850">
    <property type="entry name" value="Periplasmic binding protein-like II"/>
    <property type="match status" value="1"/>
</dbReference>
<comment type="similarity">
    <text evidence="1">Belongs to the LytR/CpsA/Psr (LCP) family.</text>
</comment>
<feature type="domain" description="Cell envelope-related transcriptional attenuator" evidence="2">
    <location>
        <begin position="186"/>
        <end position="330"/>
    </location>
</feature>
<reference evidence="3" key="2">
    <citation type="submission" date="2021-04" db="EMBL/GenBank/DDBJ databases">
        <authorList>
            <person name="Gilroy R."/>
        </authorList>
    </citation>
    <scope>NUCLEOTIDE SEQUENCE</scope>
    <source>
        <strain evidence="3">1282</strain>
    </source>
</reference>
<dbReference type="Gene3D" id="3.40.630.190">
    <property type="entry name" value="LCP protein"/>
    <property type="match status" value="1"/>
</dbReference>
<dbReference type="NCBIfam" id="TIGR00350">
    <property type="entry name" value="lytR_cpsA_psr"/>
    <property type="match status" value="1"/>
</dbReference>